<dbReference type="PRINTS" id="PR00155">
    <property type="entry name" value="AMICYANIN"/>
</dbReference>
<evidence type="ECO:0000259" key="9">
    <source>
        <dbReference type="Pfam" id="PF00127"/>
    </source>
</evidence>
<evidence type="ECO:0000256" key="1">
    <source>
        <dbReference type="ARBA" id="ARBA00004418"/>
    </source>
</evidence>
<protein>
    <submittedName>
        <fullName evidence="10">Halocyanin domain-containing protein</fullName>
    </submittedName>
</protein>
<organism evidence="10 11">
    <name type="scientific">Halobellus rarus</name>
    <dbReference type="NCBI Taxonomy" id="1126237"/>
    <lineage>
        <taxon>Archaea</taxon>
        <taxon>Methanobacteriati</taxon>
        <taxon>Methanobacteriota</taxon>
        <taxon>Stenosarchaea group</taxon>
        <taxon>Halobacteria</taxon>
        <taxon>Halobacteriales</taxon>
        <taxon>Haloferacaceae</taxon>
        <taxon>Halobellus</taxon>
    </lineage>
</organism>
<accession>A0ABD6CV63</accession>
<name>A0ABD6CV63_9EURY</name>
<evidence type="ECO:0000256" key="2">
    <source>
        <dbReference type="ARBA" id="ARBA00022448"/>
    </source>
</evidence>
<feature type="binding site" evidence="7">
    <location>
        <position position="157"/>
    </location>
    <ligand>
        <name>Cu cation</name>
        <dbReference type="ChEBI" id="CHEBI:23378"/>
    </ligand>
</feature>
<comment type="caution">
    <text evidence="10">The sequence shown here is derived from an EMBL/GenBank/DDBJ whole genome shotgun (WGS) entry which is preliminary data.</text>
</comment>
<dbReference type="SUPFAM" id="SSF49503">
    <property type="entry name" value="Cupredoxins"/>
    <property type="match status" value="1"/>
</dbReference>
<evidence type="ECO:0000313" key="11">
    <source>
        <dbReference type="Proteomes" id="UP001597085"/>
    </source>
</evidence>
<keyword evidence="2" id="KW-0813">Transport</keyword>
<keyword evidence="11" id="KW-1185">Reference proteome</keyword>
<reference evidence="10 11" key="1">
    <citation type="journal article" date="2019" name="Int. J. Syst. Evol. Microbiol.">
        <title>The Global Catalogue of Microorganisms (GCM) 10K type strain sequencing project: providing services to taxonomists for standard genome sequencing and annotation.</title>
        <authorList>
            <consortium name="The Broad Institute Genomics Platform"/>
            <consortium name="The Broad Institute Genome Sequencing Center for Infectious Disease"/>
            <person name="Wu L."/>
            <person name="Ma J."/>
        </authorList>
    </citation>
    <scope>NUCLEOTIDE SEQUENCE [LARGE SCALE GENOMIC DNA]</scope>
    <source>
        <strain evidence="10 11">CGMCC 1.12121</strain>
    </source>
</reference>
<dbReference type="PROSITE" id="PS51257">
    <property type="entry name" value="PROKAR_LIPOPROTEIN"/>
    <property type="match status" value="1"/>
</dbReference>
<proteinExistence type="predicted"/>
<dbReference type="PANTHER" id="PTHR36507:SF1">
    <property type="entry name" value="BLL1555 PROTEIN"/>
    <property type="match status" value="1"/>
</dbReference>
<feature type="binding site" evidence="7">
    <location>
        <position position="160"/>
    </location>
    <ligand>
        <name>Cu cation</name>
        <dbReference type="ChEBI" id="CHEBI:23378"/>
    </ligand>
</feature>
<dbReference type="GO" id="GO:0042597">
    <property type="term" value="C:periplasmic space"/>
    <property type="evidence" value="ECO:0007669"/>
    <property type="project" value="UniProtKB-SubCell"/>
</dbReference>
<comment type="cofactor">
    <cofactor evidence="7">
        <name>Cu cation</name>
        <dbReference type="ChEBI" id="CHEBI:23378"/>
    </cofactor>
    <text evidence="7">Binds 1 copper ion per subunit.</text>
</comment>
<evidence type="ECO:0000256" key="4">
    <source>
        <dbReference type="ARBA" id="ARBA00022764"/>
    </source>
</evidence>
<dbReference type="CDD" id="cd04220">
    <property type="entry name" value="Halocyanin"/>
    <property type="match status" value="1"/>
</dbReference>
<keyword evidence="5" id="KW-0249">Electron transport</keyword>
<feature type="region of interest" description="Disordered" evidence="8">
    <location>
        <begin position="22"/>
        <end position="78"/>
    </location>
</feature>
<dbReference type="GO" id="GO:0046872">
    <property type="term" value="F:metal ion binding"/>
    <property type="evidence" value="ECO:0007669"/>
    <property type="project" value="UniProtKB-KW"/>
</dbReference>
<feature type="binding site" evidence="7">
    <location>
        <position position="165"/>
    </location>
    <ligand>
        <name>Cu cation</name>
        <dbReference type="ChEBI" id="CHEBI:23378"/>
    </ligand>
</feature>
<feature type="compositionally biased region" description="Gly residues" evidence="8">
    <location>
        <begin position="24"/>
        <end position="37"/>
    </location>
</feature>
<evidence type="ECO:0000256" key="6">
    <source>
        <dbReference type="ARBA" id="ARBA00023008"/>
    </source>
</evidence>
<dbReference type="NCBIfam" id="TIGR03102">
    <property type="entry name" value="halo_cynanin"/>
    <property type="match status" value="1"/>
</dbReference>
<feature type="domain" description="Blue (type 1) copper" evidence="9">
    <location>
        <begin position="87"/>
        <end position="172"/>
    </location>
</feature>
<evidence type="ECO:0000256" key="7">
    <source>
        <dbReference type="PIRSR" id="PIRSR602386-1"/>
    </source>
</evidence>
<feature type="binding site" evidence="7">
    <location>
        <position position="122"/>
    </location>
    <ligand>
        <name>Cu cation</name>
        <dbReference type="ChEBI" id="CHEBI:23378"/>
    </ligand>
</feature>
<dbReference type="AlphaFoldDB" id="A0ABD6CV63"/>
<evidence type="ECO:0000313" key="10">
    <source>
        <dbReference type="EMBL" id="MFD1600945.1"/>
    </source>
</evidence>
<dbReference type="Proteomes" id="UP001597085">
    <property type="component" value="Unassembled WGS sequence"/>
</dbReference>
<dbReference type="Pfam" id="PF00127">
    <property type="entry name" value="Copper-bind"/>
    <property type="match status" value="1"/>
</dbReference>
<evidence type="ECO:0000256" key="3">
    <source>
        <dbReference type="ARBA" id="ARBA00022723"/>
    </source>
</evidence>
<dbReference type="InterPro" id="IPR008972">
    <property type="entry name" value="Cupredoxin"/>
</dbReference>
<dbReference type="EMBL" id="JBHUDK010000019">
    <property type="protein sequence ID" value="MFD1600945.1"/>
    <property type="molecule type" value="Genomic_DNA"/>
</dbReference>
<dbReference type="RefSeq" id="WP_256422822.1">
    <property type="nucleotide sequence ID" value="NZ_JANHDI010000015.1"/>
</dbReference>
<keyword evidence="6 7" id="KW-0186">Copper</keyword>
<dbReference type="Gene3D" id="2.60.40.420">
    <property type="entry name" value="Cupredoxins - blue copper proteins"/>
    <property type="match status" value="1"/>
</dbReference>
<dbReference type="PROSITE" id="PS51318">
    <property type="entry name" value="TAT"/>
    <property type="match status" value="1"/>
</dbReference>
<evidence type="ECO:0000256" key="8">
    <source>
        <dbReference type="SAM" id="MobiDB-lite"/>
    </source>
</evidence>
<dbReference type="InterPro" id="IPR052721">
    <property type="entry name" value="ET_Amicyanin"/>
</dbReference>
<dbReference type="InterPro" id="IPR000923">
    <property type="entry name" value="BlueCu_1"/>
</dbReference>
<gene>
    <name evidence="10" type="ORF">ACFSBX_18590</name>
</gene>
<dbReference type="PANTHER" id="PTHR36507">
    <property type="entry name" value="BLL1555 PROTEIN"/>
    <property type="match status" value="1"/>
</dbReference>
<keyword evidence="3 7" id="KW-0479">Metal-binding</keyword>
<evidence type="ECO:0000256" key="5">
    <source>
        <dbReference type="ARBA" id="ARBA00022982"/>
    </source>
</evidence>
<dbReference type="InterPro" id="IPR002386">
    <property type="entry name" value="Amicyanin/Pseudoazurin"/>
</dbReference>
<keyword evidence="4" id="KW-0574">Periplasm</keyword>
<dbReference type="InterPro" id="IPR006311">
    <property type="entry name" value="TAT_signal"/>
</dbReference>
<dbReference type="InterPro" id="IPR017533">
    <property type="entry name" value="Halocyanin"/>
</dbReference>
<sequence>MSRSTPTRRRFLGVTAAITAGLAGCSGGSGGGSGDGSSGSDESSGDSGGDGSGDGGSTPSFDGYLAETSNYDGVADRTGNDEVTVTVGAEANGGNFGYGPAAVRVSPGTTVVWEWNGRGSLHNVAAEDGSFESEQVQESGHTFSQTFEETGTVKYYCTPHETIGMKGVVVVEE</sequence>
<feature type="compositionally biased region" description="Gly residues" evidence="8">
    <location>
        <begin position="46"/>
        <end position="56"/>
    </location>
</feature>
<comment type="subcellular location">
    <subcellularLocation>
        <location evidence="1">Periplasm</location>
    </subcellularLocation>
</comment>